<proteinExistence type="predicted"/>
<dbReference type="InterPro" id="IPR029063">
    <property type="entry name" value="SAM-dependent_MTases_sf"/>
</dbReference>
<comment type="caution">
    <text evidence="6">The sequence shown here is derived from an EMBL/GenBank/DDBJ whole genome shotgun (WGS) entry which is preliminary data.</text>
</comment>
<feature type="domain" description="DNA methylase N-4/N-6" evidence="5">
    <location>
        <begin position="1"/>
        <end position="237"/>
    </location>
</feature>
<dbReference type="Gene3D" id="3.40.50.150">
    <property type="entry name" value="Vaccinia Virus protein VP39"/>
    <property type="match status" value="1"/>
</dbReference>
<evidence type="ECO:0000256" key="3">
    <source>
        <dbReference type="ARBA" id="ARBA00022691"/>
    </source>
</evidence>
<dbReference type="InterPro" id="IPR002941">
    <property type="entry name" value="DNA_methylase_N4/N6"/>
</dbReference>
<evidence type="ECO:0000256" key="2">
    <source>
        <dbReference type="ARBA" id="ARBA00022679"/>
    </source>
</evidence>
<dbReference type="PRINTS" id="PR00506">
    <property type="entry name" value="D21N6MTFRASE"/>
</dbReference>
<evidence type="ECO:0000313" key="6">
    <source>
        <dbReference type="EMBL" id="GAI24293.1"/>
    </source>
</evidence>
<dbReference type="AlphaFoldDB" id="X1LYX0"/>
<dbReference type="GO" id="GO:0032259">
    <property type="term" value="P:methylation"/>
    <property type="evidence" value="ECO:0007669"/>
    <property type="project" value="UniProtKB-KW"/>
</dbReference>
<keyword evidence="2" id="KW-0808">Transferase</keyword>
<feature type="region of interest" description="Disordered" evidence="4">
    <location>
        <begin position="93"/>
        <end position="114"/>
    </location>
</feature>
<gene>
    <name evidence="6" type="ORF">S06H3_29843</name>
</gene>
<sequence>MEKRLRLARNLLKSSGVIFVSIDDNEFAQLKLLCDEIFNEPNFIIDAIWNSRKSVSSDAIVSLNHNHTLVYSKNIDVLREDIKKRNRFKLPTKEDKFSNSDNDPRGPWTADPFDAPNIRPNLTYPITNPNNGKVFMPPSGRCWRTTNEEYVRLLRERRIIFGKTGQAKPQLKRYLQEAVGKGLTPKSIWDDVGTTTNGTQELEEILGEKKFNNPKPVSLLRRILELATDSHSVVLDFMA</sequence>
<dbReference type="InterPro" id="IPR002295">
    <property type="entry name" value="N4/N6-MTase_EcoPI_Mod-like"/>
</dbReference>
<feature type="compositionally biased region" description="Basic and acidic residues" evidence="4">
    <location>
        <begin position="93"/>
        <end position="104"/>
    </location>
</feature>
<evidence type="ECO:0000256" key="1">
    <source>
        <dbReference type="ARBA" id="ARBA00022603"/>
    </source>
</evidence>
<dbReference type="GO" id="GO:0003677">
    <property type="term" value="F:DNA binding"/>
    <property type="evidence" value="ECO:0007669"/>
    <property type="project" value="InterPro"/>
</dbReference>
<reference evidence="6" key="1">
    <citation type="journal article" date="2014" name="Front. Microbiol.">
        <title>High frequency of phylogenetically diverse reductive dehalogenase-homologous genes in deep subseafloor sedimentary metagenomes.</title>
        <authorList>
            <person name="Kawai M."/>
            <person name="Futagami T."/>
            <person name="Toyoda A."/>
            <person name="Takaki Y."/>
            <person name="Nishi S."/>
            <person name="Hori S."/>
            <person name="Arai W."/>
            <person name="Tsubouchi T."/>
            <person name="Morono Y."/>
            <person name="Uchiyama I."/>
            <person name="Ito T."/>
            <person name="Fujiyama A."/>
            <person name="Inagaki F."/>
            <person name="Takami H."/>
        </authorList>
    </citation>
    <scope>NUCLEOTIDE SEQUENCE</scope>
    <source>
        <strain evidence="6">Expedition CK06-06</strain>
    </source>
</reference>
<evidence type="ECO:0000256" key="4">
    <source>
        <dbReference type="SAM" id="MobiDB-lite"/>
    </source>
</evidence>
<dbReference type="EMBL" id="BARV01017519">
    <property type="protein sequence ID" value="GAI24293.1"/>
    <property type="molecule type" value="Genomic_DNA"/>
</dbReference>
<evidence type="ECO:0000259" key="5">
    <source>
        <dbReference type="Pfam" id="PF01555"/>
    </source>
</evidence>
<dbReference type="GO" id="GO:0008170">
    <property type="term" value="F:N-methyltransferase activity"/>
    <property type="evidence" value="ECO:0007669"/>
    <property type="project" value="InterPro"/>
</dbReference>
<keyword evidence="3" id="KW-0949">S-adenosyl-L-methionine</keyword>
<name>X1LYX0_9ZZZZ</name>
<keyword evidence="1" id="KW-0489">Methyltransferase</keyword>
<dbReference type="SUPFAM" id="SSF53335">
    <property type="entry name" value="S-adenosyl-L-methionine-dependent methyltransferases"/>
    <property type="match status" value="1"/>
</dbReference>
<protein>
    <recommendedName>
        <fullName evidence="5">DNA methylase N-4/N-6 domain-containing protein</fullName>
    </recommendedName>
</protein>
<feature type="non-terminal residue" evidence="6">
    <location>
        <position position="239"/>
    </location>
</feature>
<organism evidence="6">
    <name type="scientific">marine sediment metagenome</name>
    <dbReference type="NCBI Taxonomy" id="412755"/>
    <lineage>
        <taxon>unclassified sequences</taxon>
        <taxon>metagenomes</taxon>
        <taxon>ecological metagenomes</taxon>
    </lineage>
</organism>
<accession>X1LYX0</accession>
<dbReference type="Pfam" id="PF01555">
    <property type="entry name" value="N6_N4_Mtase"/>
    <property type="match status" value="1"/>
</dbReference>